<evidence type="ECO:0000313" key="1">
    <source>
        <dbReference type="EMBL" id="KAF2563762.1"/>
    </source>
</evidence>
<protein>
    <submittedName>
        <fullName evidence="1">Uncharacterized protein</fullName>
    </submittedName>
</protein>
<accession>A0A8S9I2E7</accession>
<dbReference type="Proteomes" id="UP000712281">
    <property type="component" value="Unassembled WGS sequence"/>
</dbReference>
<dbReference type="AlphaFoldDB" id="A0A8S9I2E7"/>
<evidence type="ECO:0000313" key="2">
    <source>
        <dbReference type="EMBL" id="KAF2595862.1"/>
    </source>
</evidence>
<organism evidence="1">
    <name type="scientific">Brassica cretica</name>
    <name type="common">Mustard</name>
    <dbReference type="NCBI Taxonomy" id="69181"/>
    <lineage>
        <taxon>Eukaryota</taxon>
        <taxon>Viridiplantae</taxon>
        <taxon>Streptophyta</taxon>
        <taxon>Embryophyta</taxon>
        <taxon>Tracheophyta</taxon>
        <taxon>Spermatophyta</taxon>
        <taxon>Magnoliopsida</taxon>
        <taxon>eudicotyledons</taxon>
        <taxon>Gunneridae</taxon>
        <taxon>Pentapetalae</taxon>
        <taxon>rosids</taxon>
        <taxon>malvids</taxon>
        <taxon>Brassicales</taxon>
        <taxon>Brassicaceae</taxon>
        <taxon>Brassiceae</taxon>
        <taxon>Brassica</taxon>
    </lineage>
</organism>
<gene>
    <name evidence="2" type="ORF">F2Q68_00008940</name>
    <name evidence="1" type="ORF">F2Q70_00016015</name>
</gene>
<comment type="caution">
    <text evidence="1">The sequence shown here is derived from an EMBL/GenBank/DDBJ whole genome shotgun (WGS) entry which is preliminary data.</text>
</comment>
<sequence>MFAVHRVNSQRTRPINKERAREKVLANLKLVIYHVRVRWIKGSLVRTRHGHSDLYPNLTEVGRSVRIRLVLNNQSGFILNAEEMQEAVVVVETTTAKLFDSRSIIKYTNSDTLSDELDDVNVATSLGPGNEAIHYNLKYKDIAPLSLTHKPQAGLLGLKGPATKDLLKDS</sequence>
<proteinExistence type="predicted"/>
<dbReference type="EMBL" id="QGKY02001250">
    <property type="protein sequence ID" value="KAF2563762.1"/>
    <property type="molecule type" value="Genomic_DNA"/>
</dbReference>
<dbReference type="EMBL" id="QGKW02000717">
    <property type="protein sequence ID" value="KAF2595862.1"/>
    <property type="molecule type" value="Genomic_DNA"/>
</dbReference>
<reference evidence="1" key="1">
    <citation type="submission" date="2019-12" db="EMBL/GenBank/DDBJ databases">
        <title>Genome sequencing and annotation of Brassica cretica.</title>
        <authorList>
            <person name="Studholme D.J."/>
            <person name="Sarris P.F."/>
        </authorList>
    </citation>
    <scope>NUCLEOTIDE SEQUENCE</scope>
    <source>
        <strain evidence="2">PFS-001/15</strain>
        <strain evidence="1">PFS-102/07</strain>
        <tissue evidence="1">Leaf</tissue>
    </source>
</reference>
<name>A0A8S9I2E7_BRACR</name>